<dbReference type="NCBIfam" id="TIGR00229">
    <property type="entry name" value="sensory_box"/>
    <property type="match status" value="1"/>
</dbReference>
<name>E0SND0_DICD3</name>
<accession>E0SND0</accession>
<evidence type="ECO:0000313" key="3">
    <source>
        <dbReference type="Proteomes" id="UP000006859"/>
    </source>
</evidence>
<dbReference type="RefSeq" id="WP_013320074.1">
    <property type="nucleotide sequence ID" value="NC_014500.1"/>
</dbReference>
<dbReference type="AlphaFoldDB" id="E0SND0"/>
<dbReference type="PATRIC" id="fig|198628.6.peg.4435"/>
<protein>
    <submittedName>
        <fullName evidence="2">PAS/PAC domain protein</fullName>
    </submittedName>
</protein>
<dbReference type="Gene3D" id="3.30.450.20">
    <property type="entry name" value="PAS domain"/>
    <property type="match status" value="1"/>
</dbReference>
<dbReference type="Proteomes" id="UP000006859">
    <property type="component" value="Chromosome"/>
</dbReference>
<sequence>MMALTLPQFLTVIGDAVIICDVDGTITAWNPAAERLFGFTQSEALGASLDIIIPERQRQRHWSGYHQTMQSGLTRYGTSLLHVPALTRDGGTISIAFTVALLPGEDGKPASIIAIIRDETARFNEERALRQRLAEAEQRATPPS</sequence>
<dbReference type="PROSITE" id="PS50112">
    <property type="entry name" value="PAS"/>
    <property type="match status" value="1"/>
</dbReference>
<dbReference type="SUPFAM" id="SSF55785">
    <property type="entry name" value="PYP-like sensor domain (PAS domain)"/>
    <property type="match status" value="1"/>
</dbReference>
<dbReference type="Pfam" id="PF13426">
    <property type="entry name" value="PAS_9"/>
    <property type="match status" value="1"/>
</dbReference>
<dbReference type="KEGG" id="ddd:Dda3937_01035"/>
<reference evidence="2 3" key="1">
    <citation type="journal article" date="2011" name="J. Bacteriol.">
        <title>Genome sequence of the plant-pathogenic bacterium Dickeya dadantii 3937.</title>
        <authorList>
            <person name="Glasner J.D."/>
            <person name="Yang C.H."/>
            <person name="Reverchon S."/>
            <person name="Hugouvieux-Cotte-Pattat N."/>
            <person name="Condemine G."/>
            <person name="Bohin J.P."/>
            <person name="Van Gijsegem F."/>
            <person name="Yang S."/>
            <person name="Franza T."/>
            <person name="Expert D."/>
            <person name="Plunkett G. III"/>
            <person name="San Francisco M.J."/>
            <person name="Charkowski A.O."/>
            <person name="Py B."/>
            <person name="Bell K."/>
            <person name="Rauscher L."/>
            <person name="Rodriguez-Palenzuela P."/>
            <person name="Toussaint A."/>
            <person name="Holeva M.C."/>
            <person name="He S.Y."/>
            <person name="Douet V."/>
            <person name="Boccara M."/>
            <person name="Blanco C."/>
            <person name="Toth I."/>
            <person name="Anderson B.D."/>
            <person name="Biehl B.S."/>
            <person name="Mau B."/>
            <person name="Flynn S.M."/>
            <person name="Barras F."/>
            <person name="Lindeberg M."/>
            <person name="Birch P.R."/>
            <person name="Tsuyumu S."/>
            <person name="Shi X."/>
            <person name="Hibbing M."/>
            <person name="Yap M.N."/>
            <person name="Carpentier M."/>
            <person name="Dassa E."/>
            <person name="Umehara M."/>
            <person name="Kim J.F."/>
            <person name="Rusch M."/>
            <person name="Soni P."/>
            <person name="Mayhew G.F."/>
            <person name="Fouts D.E."/>
            <person name="Gill S.R."/>
            <person name="Blattner F.R."/>
            <person name="Keen N.T."/>
            <person name="Perna N.T."/>
        </authorList>
    </citation>
    <scope>NUCLEOTIDE SEQUENCE [LARGE SCALE GENOMIC DNA]</scope>
    <source>
        <strain evidence="2 3">3937</strain>
    </source>
</reference>
<keyword evidence="3" id="KW-1185">Reference proteome</keyword>
<gene>
    <name evidence="2" type="ordered locus">Dda3937_01035</name>
</gene>
<dbReference type="InterPro" id="IPR035965">
    <property type="entry name" value="PAS-like_dom_sf"/>
</dbReference>
<dbReference type="STRING" id="198628.Dda3937_01035"/>
<dbReference type="HOGENOM" id="CLU_144643_0_0_6"/>
<proteinExistence type="predicted"/>
<dbReference type="eggNOG" id="COG5000">
    <property type="taxonomic scope" value="Bacteria"/>
</dbReference>
<dbReference type="EMBL" id="CP002038">
    <property type="protein sequence ID" value="ADN00681.1"/>
    <property type="molecule type" value="Genomic_DNA"/>
</dbReference>
<evidence type="ECO:0000259" key="1">
    <source>
        <dbReference type="PROSITE" id="PS50112"/>
    </source>
</evidence>
<dbReference type="OrthoDB" id="9772100at2"/>
<feature type="domain" description="PAS" evidence="1">
    <location>
        <begin position="2"/>
        <end position="72"/>
    </location>
</feature>
<dbReference type="InterPro" id="IPR000014">
    <property type="entry name" value="PAS"/>
</dbReference>
<dbReference type="CDD" id="cd00130">
    <property type="entry name" value="PAS"/>
    <property type="match status" value="1"/>
</dbReference>
<evidence type="ECO:0000313" key="2">
    <source>
        <dbReference type="EMBL" id="ADN00681.1"/>
    </source>
</evidence>
<organism evidence="2 3">
    <name type="scientific">Dickeya dadantii (strain 3937)</name>
    <name type="common">Erwinia chrysanthemi (strain 3937)</name>
    <dbReference type="NCBI Taxonomy" id="198628"/>
    <lineage>
        <taxon>Bacteria</taxon>
        <taxon>Pseudomonadati</taxon>
        <taxon>Pseudomonadota</taxon>
        <taxon>Gammaproteobacteria</taxon>
        <taxon>Enterobacterales</taxon>
        <taxon>Pectobacteriaceae</taxon>
        <taxon>Dickeya</taxon>
    </lineage>
</organism>
<dbReference type="SMART" id="SM00091">
    <property type="entry name" value="PAS"/>
    <property type="match status" value="1"/>
</dbReference>